<dbReference type="PANTHER" id="PTHR11614">
    <property type="entry name" value="PHOSPHOLIPASE-RELATED"/>
    <property type="match status" value="1"/>
</dbReference>
<dbReference type="STRING" id="257708.RGI145_00495"/>
<dbReference type="InterPro" id="IPR051044">
    <property type="entry name" value="MAG_DAG_Lipase"/>
</dbReference>
<organism evidence="2 3">
    <name type="scientific">Roseomonas gilardii</name>
    <dbReference type="NCBI Taxonomy" id="257708"/>
    <lineage>
        <taxon>Bacteria</taxon>
        <taxon>Pseudomonadati</taxon>
        <taxon>Pseudomonadota</taxon>
        <taxon>Alphaproteobacteria</taxon>
        <taxon>Acetobacterales</taxon>
        <taxon>Roseomonadaceae</taxon>
        <taxon>Roseomonas</taxon>
    </lineage>
</organism>
<reference evidence="2 3" key="1">
    <citation type="submission" date="2016-05" db="EMBL/GenBank/DDBJ databases">
        <title>Complete Genome and Methylome Analysis of Psychrotrophic Bacterial Isolates from Antarctic Lake Untersee.</title>
        <authorList>
            <person name="Fomenkov A."/>
            <person name="Akimov V.N."/>
            <person name="Vasilyeva L.V."/>
            <person name="Andersen D."/>
            <person name="Vincze T."/>
            <person name="Roberts R.J."/>
        </authorList>
    </citation>
    <scope>NUCLEOTIDE SEQUENCE [LARGE SCALE GENOMIC DNA]</scope>
    <source>
        <strain evidence="2 3">U14-5</strain>
    </source>
</reference>
<accession>A0A1L7AJL4</accession>
<evidence type="ECO:0000313" key="3">
    <source>
        <dbReference type="Proteomes" id="UP000185494"/>
    </source>
</evidence>
<dbReference type="eggNOG" id="COG2267">
    <property type="taxonomic scope" value="Bacteria"/>
</dbReference>
<evidence type="ECO:0000259" key="1">
    <source>
        <dbReference type="Pfam" id="PF12146"/>
    </source>
</evidence>
<dbReference type="KEGG" id="rgi:RGI145_00495"/>
<dbReference type="PRINTS" id="PR00111">
    <property type="entry name" value="ABHYDROLASE"/>
</dbReference>
<gene>
    <name evidence="2" type="ORF">RGI145_00495</name>
</gene>
<proteinExistence type="predicted"/>
<protein>
    <recommendedName>
        <fullName evidence="1">Serine aminopeptidase S33 domain-containing protein</fullName>
    </recommendedName>
</protein>
<dbReference type="AlphaFoldDB" id="A0A1L7AJL4"/>
<evidence type="ECO:0000313" key="2">
    <source>
        <dbReference type="EMBL" id="APT58968.1"/>
    </source>
</evidence>
<dbReference type="InterPro" id="IPR000073">
    <property type="entry name" value="AB_hydrolase_1"/>
</dbReference>
<feature type="domain" description="Serine aminopeptidase S33" evidence="1">
    <location>
        <begin position="62"/>
        <end position="299"/>
    </location>
</feature>
<dbReference type="SUPFAM" id="SSF53474">
    <property type="entry name" value="alpha/beta-Hydrolases"/>
    <property type="match status" value="1"/>
</dbReference>
<dbReference type="Pfam" id="PF12146">
    <property type="entry name" value="Hydrolase_4"/>
    <property type="match status" value="1"/>
</dbReference>
<dbReference type="InterPro" id="IPR022742">
    <property type="entry name" value="Hydrolase_4"/>
</dbReference>
<dbReference type="PROSITE" id="PS51257">
    <property type="entry name" value="PROKAR_LIPOPROTEIN"/>
    <property type="match status" value="1"/>
</dbReference>
<dbReference type="Proteomes" id="UP000185494">
    <property type="component" value="Chromosome 1"/>
</dbReference>
<sequence length="335" mass="35994">MPGPRFRGRNLAFLFCGLFLAACTPVVIPAGPPLAPPELSADSLVMADGARLPLHAWLPEAPPRAVILAVHGFGDTARNAFRMAAPMLTADGVALYAYDQRGFGEAPNWPLWPGAETLKADLAAASRLLRQRYPDLPLYILGESMGGAVAVAAAASGNPPVADGYILVAPALWGRSEMPGWMRGLLEFAAHTIPKVGFRNSAPGITPTDNPEAAAGWRDDPRTYKEVRVDTLYGLVNLMDAAVRAAPEFRAPALILYGAHDQIVRAEPVRAALRRMPDGADQRLAYYAQGYHMLLRDRERAVVAGDILAWIADPRAPLPSGADQAAREWLARPGE</sequence>
<name>A0A1L7AJL4_9PROT</name>
<dbReference type="Gene3D" id="3.40.50.1820">
    <property type="entry name" value="alpha/beta hydrolase"/>
    <property type="match status" value="1"/>
</dbReference>
<dbReference type="EMBL" id="CP015583">
    <property type="protein sequence ID" value="APT58968.1"/>
    <property type="molecule type" value="Genomic_DNA"/>
</dbReference>
<dbReference type="InterPro" id="IPR029058">
    <property type="entry name" value="AB_hydrolase_fold"/>
</dbReference>